<dbReference type="InterPro" id="IPR052718">
    <property type="entry name" value="NmrA-type_oxidoreductase"/>
</dbReference>
<comment type="caution">
    <text evidence="2">The sequence shown here is derived from an EMBL/GenBank/DDBJ whole genome shotgun (WGS) entry which is preliminary data.</text>
</comment>
<dbReference type="Pfam" id="PF05368">
    <property type="entry name" value="NmrA"/>
    <property type="match status" value="1"/>
</dbReference>
<gene>
    <name evidence="2" type="ORF">GCM10007424_03080</name>
</gene>
<reference evidence="3" key="1">
    <citation type="journal article" date="2019" name="Int. J. Syst. Evol. Microbiol.">
        <title>The Global Catalogue of Microorganisms (GCM) 10K type strain sequencing project: providing services to taxonomists for standard genome sequencing and annotation.</title>
        <authorList>
            <consortium name="The Broad Institute Genomics Platform"/>
            <consortium name="The Broad Institute Genome Sequencing Center for Infectious Disease"/>
            <person name="Wu L."/>
            <person name="Ma J."/>
        </authorList>
    </citation>
    <scope>NUCLEOTIDE SEQUENCE [LARGE SCALE GENOMIC DNA]</scope>
    <source>
        <strain evidence="3">CGMCC 1.15461</strain>
    </source>
</reference>
<dbReference type="Gene3D" id="3.90.25.10">
    <property type="entry name" value="UDP-galactose 4-epimerase, domain 1"/>
    <property type="match status" value="1"/>
</dbReference>
<dbReference type="PANTHER" id="PTHR47129:SF1">
    <property type="entry name" value="NMRA-LIKE DOMAIN-CONTAINING PROTEIN"/>
    <property type="match status" value="1"/>
</dbReference>
<feature type="domain" description="NmrA-like" evidence="1">
    <location>
        <begin position="6"/>
        <end position="242"/>
    </location>
</feature>
<evidence type="ECO:0000313" key="3">
    <source>
        <dbReference type="Proteomes" id="UP000615760"/>
    </source>
</evidence>
<evidence type="ECO:0000313" key="2">
    <source>
        <dbReference type="EMBL" id="GGB66502.1"/>
    </source>
</evidence>
<dbReference type="PANTHER" id="PTHR47129">
    <property type="entry name" value="QUINONE OXIDOREDUCTASE 2"/>
    <property type="match status" value="1"/>
</dbReference>
<organism evidence="2 3">
    <name type="scientific">Flavobacterium suaedae</name>
    <dbReference type="NCBI Taxonomy" id="1767027"/>
    <lineage>
        <taxon>Bacteria</taxon>
        <taxon>Pseudomonadati</taxon>
        <taxon>Bacteroidota</taxon>
        <taxon>Flavobacteriia</taxon>
        <taxon>Flavobacteriales</taxon>
        <taxon>Flavobacteriaceae</taxon>
        <taxon>Flavobacterium</taxon>
    </lineage>
</organism>
<dbReference type="Gene3D" id="3.40.50.720">
    <property type="entry name" value="NAD(P)-binding Rossmann-like Domain"/>
    <property type="match status" value="1"/>
</dbReference>
<dbReference type="Proteomes" id="UP000615760">
    <property type="component" value="Unassembled WGS sequence"/>
</dbReference>
<accession>A0ABQ1JEH2</accession>
<keyword evidence="3" id="KW-1185">Reference proteome</keyword>
<dbReference type="RefSeq" id="WP_229665871.1">
    <property type="nucleotide sequence ID" value="NZ_BMJE01000001.1"/>
</dbReference>
<protein>
    <submittedName>
        <fullName evidence="2">NAD(P)-dependent oxidoreductase</fullName>
    </submittedName>
</protein>
<proteinExistence type="predicted"/>
<dbReference type="InterPro" id="IPR008030">
    <property type="entry name" value="NmrA-like"/>
</dbReference>
<dbReference type="CDD" id="cd05269">
    <property type="entry name" value="TMR_SDR_a"/>
    <property type="match status" value="1"/>
</dbReference>
<evidence type="ECO:0000259" key="1">
    <source>
        <dbReference type="Pfam" id="PF05368"/>
    </source>
</evidence>
<dbReference type="SUPFAM" id="SSF51735">
    <property type="entry name" value="NAD(P)-binding Rossmann-fold domains"/>
    <property type="match status" value="1"/>
</dbReference>
<sequence length="290" mass="31832">MKLIMILITGATGHLGNKVIENLLKSVPASEIKALARDEQKAANLKEKGVTIATGDYENIPALDNAMKGINKVLLISGLDENRLEQHKNVIDAAKRAGVERIVYTSVSMTDVSSSVMKDFMGSHFQTEDYIKESGLEYTLMRNSLYMDVIPMFIGEKPNETGVVLPAGEGKVAFALRTEMAEALANVLADDTHANKVYDITNTEAYSFNDIAVSLSELYGKEIKYTSPDADVFAKQLKEYSVPDFAINLTVGFATDIKNNLLNIVSTDLESILNRKPATLKKGLKELYAL</sequence>
<dbReference type="InterPro" id="IPR036291">
    <property type="entry name" value="NAD(P)-bd_dom_sf"/>
</dbReference>
<dbReference type="EMBL" id="BMJE01000001">
    <property type="protein sequence ID" value="GGB66502.1"/>
    <property type="molecule type" value="Genomic_DNA"/>
</dbReference>
<name>A0ABQ1JEH2_9FLAO</name>